<gene>
    <name evidence="11" type="ORF">AB8B22_02180</name>
</gene>
<evidence type="ECO:0000256" key="6">
    <source>
        <dbReference type="ARBA" id="ARBA00023002"/>
    </source>
</evidence>
<dbReference type="EMBL" id="CP165644">
    <property type="protein sequence ID" value="XDU67242.1"/>
    <property type="molecule type" value="Genomic_DNA"/>
</dbReference>
<dbReference type="InterPro" id="IPR018517">
    <property type="entry name" value="tRNA_hU_synthase_CS"/>
</dbReference>
<reference evidence="11" key="1">
    <citation type="submission" date="2024-07" db="EMBL/GenBank/DDBJ databases">
        <authorList>
            <person name="Li X.-J."/>
            <person name="Wang X."/>
        </authorList>
    </citation>
    <scope>NUCLEOTIDE SEQUENCE</scope>
    <source>
        <strain evidence="11">HSP-334</strain>
    </source>
</reference>
<evidence type="ECO:0000256" key="9">
    <source>
        <dbReference type="PIRSR" id="PIRSR006621-2"/>
    </source>
</evidence>
<feature type="domain" description="DUS-like FMN-binding" evidence="10">
    <location>
        <begin position="5"/>
        <end position="298"/>
    </location>
</feature>
<feature type="binding site" evidence="9">
    <location>
        <position position="61"/>
    </location>
    <ligand>
        <name>FMN</name>
        <dbReference type="ChEBI" id="CHEBI:58210"/>
    </ligand>
</feature>
<dbReference type="Pfam" id="PF01207">
    <property type="entry name" value="Dus"/>
    <property type="match status" value="1"/>
</dbReference>
<keyword evidence="2 7" id="KW-0285">Flavoprotein</keyword>
<evidence type="ECO:0000256" key="3">
    <source>
        <dbReference type="ARBA" id="ARBA00022643"/>
    </source>
</evidence>
<sequence length="313" mass="36102">MKIYVAPMSGITDYSFRKIMEKFNPDLLFTEMVNANLLNRENDATINELLKCDDKEKTGTQIFGSNKNELLLGILKLEEIGFKKININMGCPQPKIIRNGAGSALLENYNLMDELFSELLPKLDSDTKISIKIRTGYKNFNNPEIFLDLANKYNLDFICVHGRTQNQFYSGTANWEIVSNLSKLPRNTEFFGNGDLFEPKFIKEQVKKCNLDGIMLSRGVIGNPWLIAQAREFLQTGKIKTVKTFDNTKKIVLEHLENIFENKGEIKAVLEINKFLKPYFLEFQDEIFDFKNKIGKIIVEKNFTQKQNLIKKL</sequence>
<accession>A0AB39VJB5</accession>
<keyword evidence="6 7" id="KW-0560">Oxidoreductase</keyword>
<evidence type="ECO:0000256" key="1">
    <source>
        <dbReference type="ARBA" id="ARBA00001917"/>
    </source>
</evidence>
<dbReference type="PROSITE" id="PS01136">
    <property type="entry name" value="UPF0034"/>
    <property type="match status" value="1"/>
</dbReference>
<dbReference type="PANTHER" id="PTHR45846">
    <property type="entry name" value="TRNA-DIHYDROURIDINE(47) SYNTHASE [NAD(P)(+)]-LIKE"/>
    <property type="match status" value="1"/>
</dbReference>
<dbReference type="InterPro" id="IPR035587">
    <property type="entry name" value="DUS-like_FMN-bd"/>
</dbReference>
<keyword evidence="5" id="KW-0521">NADP</keyword>
<dbReference type="Gene3D" id="3.20.20.70">
    <property type="entry name" value="Aldolase class I"/>
    <property type="match status" value="1"/>
</dbReference>
<comment type="similarity">
    <text evidence="7">Belongs to the dus family.</text>
</comment>
<dbReference type="RefSeq" id="WP_369711487.1">
    <property type="nucleotide sequence ID" value="NZ_CP165644.1"/>
</dbReference>
<dbReference type="PANTHER" id="PTHR45846:SF1">
    <property type="entry name" value="TRNA-DIHYDROURIDINE(47) SYNTHASE [NAD(P)(+)]-LIKE"/>
    <property type="match status" value="1"/>
</dbReference>
<evidence type="ECO:0000256" key="5">
    <source>
        <dbReference type="ARBA" id="ARBA00022857"/>
    </source>
</evidence>
<feature type="binding site" evidence="9">
    <location>
        <position position="132"/>
    </location>
    <ligand>
        <name>FMN</name>
        <dbReference type="ChEBI" id="CHEBI:58210"/>
    </ligand>
</feature>
<dbReference type="EC" id="1.3.1.-" evidence="7"/>
<name>A0AB39VJB5_9FUSO</name>
<dbReference type="GO" id="GO:0017150">
    <property type="term" value="F:tRNA dihydrouridine synthase activity"/>
    <property type="evidence" value="ECO:0007669"/>
    <property type="project" value="InterPro"/>
</dbReference>
<dbReference type="GO" id="GO:0050660">
    <property type="term" value="F:flavin adenine dinucleotide binding"/>
    <property type="evidence" value="ECO:0007669"/>
    <property type="project" value="InterPro"/>
</dbReference>
<evidence type="ECO:0000313" key="11">
    <source>
        <dbReference type="EMBL" id="XDU67242.1"/>
    </source>
</evidence>
<dbReference type="PIRSF" id="PIRSF006621">
    <property type="entry name" value="Dus"/>
    <property type="match status" value="1"/>
</dbReference>
<organism evidence="11">
    <name type="scientific">Leptotrichia rugosa</name>
    <dbReference type="NCBI Taxonomy" id="3239302"/>
    <lineage>
        <taxon>Bacteria</taxon>
        <taxon>Fusobacteriati</taxon>
        <taxon>Fusobacteriota</taxon>
        <taxon>Fusobacteriia</taxon>
        <taxon>Fusobacteriales</taxon>
        <taxon>Leptotrichiaceae</taxon>
        <taxon>Leptotrichia</taxon>
    </lineage>
</organism>
<evidence type="ECO:0000256" key="2">
    <source>
        <dbReference type="ARBA" id="ARBA00022630"/>
    </source>
</evidence>
<dbReference type="InterPro" id="IPR013785">
    <property type="entry name" value="Aldolase_TIM"/>
</dbReference>
<comment type="function">
    <text evidence="7">Catalyzes the synthesis of 5,6-dihydrouridine (D), a modified base found in the D-loop of most tRNAs, via the reduction of the C5-C6 double bond in target uridines.</text>
</comment>
<feature type="binding site" evidence="9">
    <location>
        <begin position="217"/>
        <end position="218"/>
    </location>
    <ligand>
        <name>FMN</name>
        <dbReference type="ChEBI" id="CHEBI:58210"/>
    </ligand>
</feature>
<proteinExistence type="inferred from homology"/>
<dbReference type="CDD" id="cd02801">
    <property type="entry name" value="DUS_like_FMN"/>
    <property type="match status" value="1"/>
</dbReference>
<keyword evidence="4 7" id="KW-0819">tRNA processing</keyword>
<dbReference type="AlphaFoldDB" id="A0AB39VJB5"/>
<feature type="active site" description="Proton donor" evidence="8">
    <location>
        <position position="91"/>
    </location>
</feature>
<keyword evidence="3 7" id="KW-0288">FMN</keyword>
<dbReference type="InterPro" id="IPR001269">
    <property type="entry name" value="DUS_fam"/>
</dbReference>
<dbReference type="KEGG" id="lrug:AB8B22_02180"/>
<evidence type="ECO:0000259" key="10">
    <source>
        <dbReference type="Pfam" id="PF01207"/>
    </source>
</evidence>
<evidence type="ECO:0000256" key="4">
    <source>
        <dbReference type="ARBA" id="ARBA00022694"/>
    </source>
</evidence>
<protein>
    <recommendedName>
        <fullName evidence="7">tRNA-dihydrouridine synthase</fullName>
        <ecNumber evidence="7">1.3.1.-</ecNumber>
    </recommendedName>
</protein>
<dbReference type="GO" id="GO:0003723">
    <property type="term" value="F:RNA binding"/>
    <property type="evidence" value="ECO:0007669"/>
    <property type="project" value="TreeGrafter"/>
</dbReference>
<evidence type="ECO:0000256" key="7">
    <source>
        <dbReference type="PIRNR" id="PIRNR006621"/>
    </source>
</evidence>
<evidence type="ECO:0000256" key="8">
    <source>
        <dbReference type="PIRSR" id="PIRSR006621-1"/>
    </source>
</evidence>
<keyword evidence="9" id="KW-0547">Nucleotide-binding</keyword>
<feature type="binding site" evidence="9">
    <location>
        <position position="161"/>
    </location>
    <ligand>
        <name>FMN</name>
        <dbReference type="ChEBI" id="CHEBI:58210"/>
    </ligand>
</feature>
<dbReference type="SUPFAM" id="SSF51395">
    <property type="entry name" value="FMN-linked oxidoreductases"/>
    <property type="match status" value="1"/>
</dbReference>
<comment type="cofactor">
    <cofactor evidence="1 7 9">
        <name>FMN</name>
        <dbReference type="ChEBI" id="CHEBI:58210"/>
    </cofactor>
</comment>